<dbReference type="EMBL" id="JASBWV010000027">
    <property type="protein sequence ID" value="KAJ9118811.1"/>
    <property type="molecule type" value="Genomic_DNA"/>
</dbReference>
<comment type="caution">
    <text evidence="1">The sequence shown here is derived from an EMBL/GenBank/DDBJ whole genome shotgun (WGS) entry which is preliminary data.</text>
</comment>
<accession>A0ACC2X6X8</accession>
<organism evidence="1 2">
    <name type="scientific">Naganishia onofrii</name>
    <dbReference type="NCBI Taxonomy" id="1851511"/>
    <lineage>
        <taxon>Eukaryota</taxon>
        <taxon>Fungi</taxon>
        <taxon>Dikarya</taxon>
        <taxon>Basidiomycota</taxon>
        <taxon>Agaricomycotina</taxon>
        <taxon>Tremellomycetes</taxon>
        <taxon>Filobasidiales</taxon>
        <taxon>Filobasidiaceae</taxon>
        <taxon>Naganishia</taxon>
    </lineage>
</organism>
<gene>
    <name evidence="1" type="ORF">QFC24_006010</name>
</gene>
<protein>
    <submittedName>
        <fullName evidence="1">Uncharacterized protein</fullName>
    </submittedName>
</protein>
<keyword evidence="2" id="KW-1185">Reference proteome</keyword>
<evidence type="ECO:0000313" key="2">
    <source>
        <dbReference type="Proteomes" id="UP001234202"/>
    </source>
</evidence>
<proteinExistence type="predicted"/>
<evidence type="ECO:0000313" key="1">
    <source>
        <dbReference type="EMBL" id="KAJ9118811.1"/>
    </source>
</evidence>
<reference evidence="1" key="1">
    <citation type="submission" date="2023-04" db="EMBL/GenBank/DDBJ databases">
        <title>Draft Genome sequencing of Naganishia species isolated from polar environments using Oxford Nanopore Technology.</title>
        <authorList>
            <person name="Leo P."/>
            <person name="Venkateswaran K."/>
        </authorList>
    </citation>
    <scope>NUCLEOTIDE SEQUENCE</scope>
    <source>
        <strain evidence="1">DBVPG 5303</strain>
    </source>
</reference>
<sequence length="1788" mass="195067">MSADNLSPSTTSASTSAPAVASENTKKHKVSETITGNNGSAAETNGAKDTAKPSNGVKRPPNQRSASSRSGSGGSKPRPQKKKESSSTPVTQQDKEKTAIDTADTKATTSSVPRSRSTGGQPQVAKQTARPDTQAQRPSQTQSQRRNNNNNNNNTNKSTKNSEPENTTTAQAKSAIDGKVKNKQATNKGENFKVTSQTQASGKNRQSNRKSNLSAAKPEKLSVGSTSGPGSASVSGKFSEVLLSPLESPATPLKSPTESITSGTANQTISLLGPEKGELRTPRRASSFGTTILQDGNRIQAIASPPMDAYTAARQGAKKKEKELGNVESLQKMITDLKSLPPAPLSTSSSSANTSDRRTSTSNSRSQAMSIPTQGEAKLKPEAQPFTPSSPVNPLVSPTSGVGLTESSIMKNRSSFPSNYPPQMNSAQSSGNFDMLLRQQEEAKLAMEQQLALQRLQAQAAMASSNRQGSHRSSGSIGSGNIGVGGNLPPRFQRSSVRNQPLYEESALDDENEITYNSQGIPQLAPAFNIDSNAGGAGGKHNRARSISGQKEGVLNESFRMPQLAGNGSSSTDGNMSSHDRNSMGINAGMLASIAARAHQRTGSELNPLMAEQLQIQRQIELLQDQQRLLLQQQSVNQPSGLANLGSLLRNNGGGHGNDFSRDLQEQYVQALAAQQLQIQAQAQALAQAQAQQTAFLNQQMQQQHSQHRQSQSSLNDFTMPSFNGNNNTNNGMRTAGNHAHRMSGASNDISNNSSRNARQGSDASLALPPIPAGGSNNQHRRRNSAQTHRPANSIIGSFGGFVSDLDDMPLLPGQGGHNRTGSRSAADNWRSASNNQVTSQAGMDLAQAQAQLQLLTNFRSSQGVGGHLKMASFSFPNLLPNLHVAQTLGPSSQSLVQQQQAFQMQLQQSSGPGPQRKSLFAPYLPHGSLPALLAAGKLVVGSLRVNKRNRSDAYVATDVLDADIYICGSKDRNRALEGDIVAVELLDVDEVWNAKKEKEEKKRKKEENSAYDMGISKAASRKNDKKKDDVEVEGQGMVLFEEEEVTDEQKPTYAGHVVAVVERMTGQLFSGQLGVLRPSSAATKEKQEAERRERDGKDRGDNDRNRPQEQRPKIVWFKPTDKRVPLIAIPTEQAPGNFLDEPDAYADKLFVATIKRWPITSLHPFGSLVEELGTIGDLETETAALLKDCNFPTEDFPEAVLRCLPPTPWEIPEREYTIRRDMREERVFTIDPETAKDLDDALSIKALEDGTYEVGVHIADVSYFVLHAPVKPNTALDREARKRATTVYLVQRAVPMLPALLCEQLCSLVPGVERLTFSCFFIIDSDGNVLKKQFERSVIKSCVKLAYDDAQRVIEGGVMGDVKTVSEPHQVSEVEKDILLLNSLAKKLRARRFENGALKIDNVKLSFALDDEGRPIDCGAYVQREANALIEEYMLLGNMAAAQTIANGLPEQALLRRHEPPIARRMEAFVERAKRLGFDFNGISSRDIQAAFDKVGEYSDKLCLQILSTRAMNRAKYFCTGMLDIAKYSHYALNAPVYTHFTSPIRRYADVLVHRMLDACITAETPESKFLMDRDQVAKCAQHCNSKKDAAKIAQEQSAHLHLCYLIHDLTQRFGAVIRTARVVGVLDSAFDVVVPEFGIEKRVHADKMPLVNHVYDEHSRTLSLYWTERDVLDFLAENSDDEHLKRVINTNQRAKSVQPASESAAHPDEEVGKASAEKYKGKQERKSATMNIKDLEFEGLRQTEGFENHKIQTIKELQSVPIIVSADISKSPPVLIVYAVNPYANS</sequence>
<name>A0ACC2X6X8_9TREE</name>
<dbReference type="Proteomes" id="UP001234202">
    <property type="component" value="Unassembled WGS sequence"/>
</dbReference>